<dbReference type="KEGG" id="tep:TepRe1_1364"/>
<sequence>MTLNIKIDAFEGPFDLLFHLIEKNQIDIYDIPIADLTEQYLSFIEEIRENKLDLASEFLVMAATLLSIKSKLLLPSNQNQEVQSELAAMEDDDPRDDLVNKLLEYKKFKEISLALKAKEEEQKLILKKPPEDLSYVWATDFSISKISLEDLKSSFISVMNKKKPEEKISKITKDSMPLSHKITEVYKTLKRLKSQVRFSKLFSYDASKTEIIMTFLAILELIKMNRILAAQEKQFGEIVLTCREA</sequence>
<comment type="similarity">
    <text evidence="3">Belongs to the ScpA family.</text>
</comment>
<dbReference type="GO" id="GO:0005737">
    <property type="term" value="C:cytoplasm"/>
    <property type="evidence" value="ECO:0007669"/>
    <property type="project" value="UniProtKB-SubCell"/>
</dbReference>
<accession>F4LUY4</accession>
<keyword evidence="3" id="KW-0963">Cytoplasm</keyword>
<dbReference type="Pfam" id="PF02616">
    <property type="entry name" value="SMC_ScpA"/>
    <property type="match status" value="1"/>
</dbReference>
<gene>
    <name evidence="3 4" type="primary">scpA</name>
    <name evidence="4" type="ordered locus">TEPIRE1_1476</name>
</gene>
<comment type="subcellular location">
    <subcellularLocation>
        <location evidence="3">Cytoplasm</location>
    </subcellularLocation>
    <text evidence="3">Associated with two foci at the outer edges of the nucleoid region in young cells, and at four foci within both cell halves in older cells.</text>
</comment>
<keyword evidence="3" id="KW-0131">Cell cycle</keyword>
<dbReference type="eggNOG" id="COG1354">
    <property type="taxonomic scope" value="Bacteria"/>
</dbReference>
<dbReference type="InterPro" id="IPR003768">
    <property type="entry name" value="ScpA"/>
</dbReference>
<evidence type="ECO:0000256" key="2">
    <source>
        <dbReference type="ARBA" id="ARBA00044777"/>
    </source>
</evidence>
<evidence type="ECO:0000313" key="5">
    <source>
        <dbReference type="Proteomes" id="UP000010802"/>
    </source>
</evidence>
<dbReference type="PANTHER" id="PTHR33969">
    <property type="entry name" value="SEGREGATION AND CONDENSATION PROTEIN A"/>
    <property type="match status" value="1"/>
</dbReference>
<dbReference type="HAMAP" id="MF_01805">
    <property type="entry name" value="ScpA"/>
    <property type="match status" value="1"/>
</dbReference>
<dbReference type="HOGENOM" id="CLU_038686_3_1_9"/>
<reference evidence="5" key="1">
    <citation type="journal article" date="2013" name="Genome Announc.">
        <title>First genome sequence of a syntrophic acetate-oxidizing bacterium, Tepidanaerobacter acetatoxydans strain Re1.</title>
        <authorList>
            <person name="Manzoor S."/>
            <person name="Bongcam-Rudloff E."/>
            <person name="Schnurer A."/>
            <person name="Muller B."/>
        </authorList>
    </citation>
    <scope>NUCLEOTIDE SEQUENCE [LARGE SCALE GENOMIC DNA]</scope>
    <source>
        <strain evidence="5">Re1</strain>
    </source>
</reference>
<dbReference type="OrthoDB" id="9811016at2"/>
<dbReference type="KEGG" id="tae:TepiRe1_1476"/>
<dbReference type="Gene3D" id="1.10.10.580">
    <property type="entry name" value="Structural maintenance of chromosome 1. Chain E"/>
    <property type="match status" value="1"/>
</dbReference>
<dbReference type="PANTHER" id="PTHR33969:SF2">
    <property type="entry name" value="SEGREGATION AND CONDENSATION PROTEIN A"/>
    <property type="match status" value="1"/>
</dbReference>
<name>F4LUY4_TEPAE</name>
<dbReference type="Proteomes" id="UP000010802">
    <property type="component" value="Chromosome"/>
</dbReference>
<comment type="function">
    <text evidence="3">Participates in chromosomal partition during cell division. May act via the formation of a condensin-like complex containing Smc and ScpB that pull DNA away from mid-cell into both cell halves.</text>
</comment>
<dbReference type="PATRIC" id="fig|1209989.3.peg.1671"/>
<dbReference type="EMBL" id="HF563609">
    <property type="protein sequence ID" value="CCP26224.1"/>
    <property type="molecule type" value="Genomic_DNA"/>
</dbReference>
<organism evidence="4 5">
    <name type="scientific">Tepidanaerobacter acetatoxydans (strain DSM 21804 / JCM 16047 / Re1)</name>
    <dbReference type="NCBI Taxonomy" id="1209989"/>
    <lineage>
        <taxon>Bacteria</taxon>
        <taxon>Bacillati</taxon>
        <taxon>Bacillota</taxon>
        <taxon>Clostridia</taxon>
        <taxon>Thermosediminibacterales</taxon>
        <taxon>Tepidanaerobacteraceae</taxon>
        <taxon>Tepidanaerobacter</taxon>
    </lineage>
</organism>
<evidence type="ECO:0000313" key="4">
    <source>
        <dbReference type="EMBL" id="CCP26224.1"/>
    </source>
</evidence>
<comment type="subunit">
    <text evidence="3">Component of a cohesin-like complex composed of ScpA, ScpB and the Smc homodimer, in which ScpA and ScpB bind to the head domain of Smc. The presence of the three proteins is required for the association of the complex with DNA.</text>
</comment>
<dbReference type="GO" id="GO:0006260">
    <property type="term" value="P:DNA replication"/>
    <property type="evidence" value="ECO:0007669"/>
    <property type="project" value="UniProtKB-UniRule"/>
</dbReference>
<keyword evidence="1 3" id="KW-0159">Chromosome partition</keyword>
<accession>L0S184</accession>
<keyword evidence="5" id="KW-1185">Reference proteome</keyword>
<protein>
    <recommendedName>
        <fullName evidence="2 3">Segregation and condensation protein A</fullName>
    </recommendedName>
</protein>
<dbReference type="GO" id="GO:0051301">
    <property type="term" value="P:cell division"/>
    <property type="evidence" value="ECO:0007669"/>
    <property type="project" value="UniProtKB-KW"/>
</dbReference>
<dbReference type="STRING" id="1209989.TepRe1_1364"/>
<dbReference type="Gene3D" id="6.10.250.2410">
    <property type="match status" value="1"/>
</dbReference>
<dbReference type="RefSeq" id="WP_013778433.1">
    <property type="nucleotide sequence ID" value="NC_015519.1"/>
</dbReference>
<proteinExistence type="inferred from homology"/>
<dbReference type="InterPro" id="IPR023093">
    <property type="entry name" value="ScpA-like_C"/>
</dbReference>
<dbReference type="GO" id="GO:0007059">
    <property type="term" value="P:chromosome segregation"/>
    <property type="evidence" value="ECO:0007669"/>
    <property type="project" value="UniProtKB-UniRule"/>
</dbReference>
<keyword evidence="3" id="KW-0132">Cell division</keyword>
<dbReference type="AlphaFoldDB" id="F4LUY4"/>
<evidence type="ECO:0000256" key="1">
    <source>
        <dbReference type="ARBA" id="ARBA00022829"/>
    </source>
</evidence>
<evidence type="ECO:0000256" key="3">
    <source>
        <dbReference type="HAMAP-Rule" id="MF_01805"/>
    </source>
</evidence>